<dbReference type="OrthoDB" id="9804559at2"/>
<protein>
    <recommendedName>
        <fullName evidence="3 6">Flagellar basal-body rod protein FlgG</fullName>
    </recommendedName>
</protein>
<dbReference type="InterPro" id="IPR053967">
    <property type="entry name" value="LlgE_F_G-like_D1"/>
</dbReference>
<evidence type="ECO:0000256" key="3">
    <source>
        <dbReference type="ARBA" id="ARBA00017948"/>
    </source>
</evidence>
<keyword evidence="11" id="KW-0966">Cell projection</keyword>
<dbReference type="GO" id="GO:0071978">
    <property type="term" value="P:bacterial-type flagellum-dependent swarming motility"/>
    <property type="evidence" value="ECO:0007669"/>
    <property type="project" value="TreeGrafter"/>
</dbReference>
<evidence type="ECO:0000259" key="8">
    <source>
        <dbReference type="Pfam" id="PF00460"/>
    </source>
</evidence>
<proteinExistence type="inferred from homology"/>
<evidence type="ECO:0000256" key="5">
    <source>
        <dbReference type="ARBA" id="ARBA00025933"/>
    </source>
</evidence>
<dbReference type="InterPro" id="IPR019776">
    <property type="entry name" value="Flagellar_basal_body_rod_CS"/>
</dbReference>
<dbReference type="InterPro" id="IPR010930">
    <property type="entry name" value="Flg_bb/hook_C_dom"/>
</dbReference>
<dbReference type="AlphaFoldDB" id="A5G8Y1"/>
<dbReference type="HOGENOM" id="CLU_013687_0_1_7"/>
<evidence type="ECO:0000256" key="4">
    <source>
        <dbReference type="ARBA" id="ARBA00023143"/>
    </source>
</evidence>
<sequence length="262" mass="27571">MIRALWTAASGMQAQQLNIDVVANNLANVNTTGFKKSRADFQDLMYQNLKTSGAPSTNATQIPTGIQVGLGSKAAAVSKIFTAGNITQTGNEMDLAIEGEGFFQIQMPDGSTNYSRAGSFKKDSQGRMVNSDGYPLLPEVIIPNNATKITVGNDGTVSVMQSGQNTPTSVGTIQLATFSNPAGLSSLGHNLYQPTDSSGAATTGTSGQNGIGTLSQGFLEMSNVSVMEEMVNMIVGQRAYEINSKAVQAADEMLQTANNLRR</sequence>
<name>A5G8Y1_GEOUR</name>
<evidence type="ECO:0000313" key="12">
    <source>
        <dbReference type="Proteomes" id="UP000006695"/>
    </source>
</evidence>
<keyword evidence="4 7" id="KW-0975">Bacterial flagellum</keyword>
<comment type="similarity">
    <text evidence="2 7">Belongs to the flagella basal body rod proteins family.</text>
</comment>
<evidence type="ECO:0000313" key="11">
    <source>
        <dbReference type="EMBL" id="ABQ28249.1"/>
    </source>
</evidence>
<feature type="domain" description="Flagellar basal body rod protein N-terminal" evidence="8">
    <location>
        <begin position="7"/>
        <end position="35"/>
    </location>
</feature>
<dbReference type="InterPro" id="IPR037925">
    <property type="entry name" value="FlgE/F/G-like"/>
</dbReference>
<keyword evidence="11" id="KW-0969">Cilium</keyword>
<evidence type="ECO:0000256" key="6">
    <source>
        <dbReference type="NCBIfam" id="TIGR02488"/>
    </source>
</evidence>
<feature type="domain" description="Flagellar basal-body/hook protein C-terminal" evidence="9">
    <location>
        <begin position="216"/>
        <end position="260"/>
    </location>
</feature>
<dbReference type="SUPFAM" id="SSF117143">
    <property type="entry name" value="Flagellar hook protein flgE"/>
    <property type="match status" value="1"/>
</dbReference>
<evidence type="ECO:0000256" key="1">
    <source>
        <dbReference type="ARBA" id="ARBA00004117"/>
    </source>
</evidence>
<keyword evidence="12" id="KW-1185">Reference proteome</keyword>
<dbReference type="EMBL" id="CP000698">
    <property type="protein sequence ID" value="ABQ28249.1"/>
    <property type="molecule type" value="Genomic_DNA"/>
</dbReference>
<dbReference type="InterPro" id="IPR020013">
    <property type="entry name" value="Flagellar_FlgE/F/G"/>
</dbReference>
<evidence type="ECO:0000259" key="9">
    <source>
        <dbReference type="Pfam" id="PF06429"/>
    </source>
</evidence>
<organism evidence="11 12">
    <name type="scientific">Geotalea uraniireducens (strain Rf4)</name>
    <name type="common">Geobacter uraniireducens</name>
    <dbReference type="NCBI Taxonomy" id="351605"/>
    <lineage>
        <taxon>Bacteria</taxon>
        <taxon>Pseudomonadati</taxon>
        <taxon>Thermodesulfobacteriota</taxon>
        <taxon>Desulfuromonadia</taxon>
        <taxon>Geobacterales</taxon>
        <taxon>Geobacteraceae</taxon>
        <taxon>Geotalea</taxon>
    </lineage>
</organism>
<evidence type="ECO:0000259" key="10">
    <source>
        <dbReference type="Pfam" id="PF22692"/>
    </source>
</evidence>
<dbReference type="Pfam" id="PF06429">
    <property type="entry name" value="Flg_bbr_C"/>
    <property type="match status" value="1"/>
</dbReference>
<comment type="subunit">
    <text evidence="5">The basal body constitutes a major portion of the flagellar organelle and consists of four rings (L,P,S, and M) mounted on a central rod. The rod consists of about 26 subunits of FlgG in the distal portion, and FlgB, FlgC and FlgF are thought to build up the proximal portion of the rod with about 6 subunits each.</text>
</comment>
<dbReference type="STRING" id="351605.Gura_4106"/>
<evidence type="ECO:0000256" key="2">
    <source>
        <dbReference type="ARBA" id="ARBA00009677"/>
    </source>
</evidence>
<dbReference type="KEGG" id="gur:Gura_4106"/>
<dbReference type="NCBIfam" id="TIGR02488">
    <property type="entry name" value="flgG_G_neg"/>
    <property type="match status" value="1"/>
</dbReference>
<dbReference type="Proteomes" id="UP000006695">
    <property type="component" value="Chromosome"/>
</dbReference>
<dbReference type="PROSITE" id="PS00588">
    <property type="entry name" value="FLAGELLA_BB_ROD"/>
    <property type="match status" value="1"/>
</dbReference>
<dbReference type="Pfam" id="PF00460">
    <property type="entry name" value="Flg_bb_rod"/>
    <property type="match status" value="1"/>
</dbReference>
<accession>A5G8Y1</accession>
<comment type="subcellular location">
    <subcellularLocation>
        <location evidence="1 7">Bacterial flagellum basal body</location>
    </subcellularLocation>
</comment>
<keyword evidence="11" id="KW-0282">Flagellum</keyword>
<dbReference type="NCBIfam" id="TIGR02490">
    <property type="entry name" value="flgF"/>
    <property type="match status" value="1"/>
</dbReference>
<dbReference type="Pfam" id="PF22692">
    <property type="entry name" value="LlgE_F_G_D1"/>
    <property type="match status" value="1"/>
</dbReference>
<dbReference type="RefSeq" id="WP_011940885.1">
    <property type="nucleotide sequence ID" value="NC_009483.1"/>
</dbReference>
<dbReference type="InterPro" id="IPR012834">
    <property type="entry name" value="FlgG_G_neg"/>
</dbReference>
<dbReference type="InterPro" id="IPR001444">
    <property type="entry name" value="Flag_bb_rod_N"/>
</dbReference>
<feature type="domain" description="Flagellar hook protein FlgE/F/G-like D1" evidence="10">
    <location>
        <begin position="96"/>
        <end position="159"/>
    </location>
</feature>
<gene>
    <name evidence="11" type="ordered locus">Gura_4106</name>
</gene>
<reference evidence="11 12" key="1">
    <citation type="submission" date="2007-05" db="EMBL/GenBank/DDBJ databases">
        <title>Complete sequence of Geobacter uraniireducens Rf4.</title>
        <authorList>
            <consortium name="US DOE Joint Genome Institute"/>
            <person name="Copeland A."/>
            <person name="Lucas S."/>
            <person name="Lapidus A."/>
            <person name="Barry K."/>
            <person name="Detter J.C."/>
            <person name="Glavina del Rio T."/>
            <person name="Hammon N."/>
            <person name="Israni S."/>
            <person name="Dalin E."/>
            <person name="Tice H."/>
            <person name="Pitluck S."/>
            <person name="Chertkov O."/>
            <person name="Brettin T."/>
            <person name="Bruce D."/>
            <person name="Han C."/>
            <person name="Schmutz J."/>
            <person name="Larimer F."/>
            <person name="Land M."/>
            <person name="Hauser L."/>
            <person name="Kyrpides N."/>
            <person name="Mikhailova N."/>
            <person name="Shelobolina E."/>
            <person name="Aklujkar M."/>
            <person name="Lovley D."/>
            <person name="Richardson P."/>
        </authorList>
    </citation>
    <scope>NUCLEOTIDE SEQUENCE [LARGE SCALE GENOMIC DNA]</scope>
    <source>
        <strain evidence="11 12">Rf4</strain>
    </source>
</reference>
<dbReference type="PANTHER" id="PTHR30435:SF19">
    <property type="entry name" value="FLAGELLAR BASAL-BODY ROD PROTEIN FLGG"/>
    <property type="match status" value="1"/>
</dbReference>
<dbReference type="PANTHER" id="PTHR30435">
    <property type="entry name" value="FLAGELLAR PROTEIN"/>
    <property type="match status" value="1"/>
</dbReference>
<evidence type="ECO:0000256" key="7">
    <source>
        <dbReference type="RuleBase" id="RU362116"/>
    </source>
</evidence>
<dbReference type="GO" id="GO:0009426">
    <property type="term" value="C:bacterial-type flagellum basal body, distal rod"/>
    <property type="evidence" value="ECO:0007669"/>
    <property type="project" value="UniProtKB-UniRule"/>
</dbReference>
<dbReference type="InterPro" id="IPR012836">
    <property type="entry name" value="FlgF"/>
</dbReference>
<dbReference type="NCBIfam" id="TIGR03506">
    <property type="entry name" value="FlgEFG_subfam"/>
    <property type="match status" value="2"/>
</dbReference>